<feature type="transmembrane region" description="Helical" evidence="1">
    <location>
        <begin position="95"/>
        <end position="116"/>
    </location>
</feature>
<dbReference type="AlphaFoldDB" id="E7ACH3"/>
<evidence type="ECO:0000256" key="1">
    <source>
        <dbReference type="SAM" id="Phobius"/>
    </source>
</evidence>
<proteinExistence type="predicted"/>
<dbReference type="EMBL" id="FQ670179">
    <property type="protein sequence ID" value="CBY82202.1"/>
    <property type="molecule type" value="Genomic_DNA"/>
</dbReference>
<dbReference type="RefSeq" id="WP_013468572.1">
    <property type="nucleotide sequence ID" value="NC_014810.2"/>
</dbReference>
<dbReference type="STRING" id="936155.HFELIS_01180"/>
<feature type="transmembrane region" description="Helical" evidence="1">
    <location>
        <begin position="54"/>
        <end position="75"/>
    </location>
</feature>
<evidence type="ECO:0000313" key="3">
    <source>
        <dbReference type="Proteomes" id="UP000007934"/>
    </source>
</evidence>
<keyword evidence="3" id="KW-1185">Reference proteome</keyword>
<protein>
    <submittedName>
        <fullName evidence="2">Membrane protein</fullName>
    </submittedName>
</protein>
<dbReference type="HOGENOM" id="CLU_1523121_0_0_7"/>
<dbReference type="OrthoDB" id="5327224at2"/>
<keyword evidence="1" id="KW-0812">Transmembrane</keyword>
<evidence type="ECO:0000313" key="2">
    <source>
        <dbReference type="EMBL" id="CBY82202.1"/>
    </source>
</evidence>
<organism evidence="2 3">
    <name type="scientific">Helicobacter felis (strain ATCC 49179 / CCUG 28539 / NCTC 12436 / CS1)</name>
    <dbReference type="NCBI Taxonomy" id="936155"/>
    <lineage>
        <taxon>Bacteria</taxon>
        <taxon>Pseudomonadati</taxon>
        <taxon>Campylobacterota</taxon>
        <taxon>Epsilonproteobacteria</taxon>
        <taxon>Campylobacterales</taxon>
        <taxon>Helicobacteraceae</taxon>
        <taxon>Helicobacter</taxon>
    </lineage>
</organism>
<feature type="transmembrane region" description="Helical" evidence="1">
    <location>
        <begin position="25"/>
        <end position="47"/>
    </location>
</feature>
<sequence length="176" mass="19927">MDLLPPYLVLTFVFGACVWVKARRYALFQALLVGGLLLWKIPFLRLLNGSDLNLAMLLIGFFGPLSLLTLLLTLWACLAKQLHLDPLPPSSARFLALFGLLVFLNTLGILPLDFIYTSPLTLGFWALLAFYVHKILGTLFVLILIFNFIHPSALPYNLYMDAYLWLVALWCSRPKI</sequence>
<gene>
    <name evidence="2" type="ordered locus">Hfelis_01180</name>
</gene>
<name>E7ACH3_HELFC</name>
<dbReference type="GeneID" id="36133378"/>
<keyword evidence="1" id="KW-1133">Transmembrane helix</keyword>
<feature type="transmembrane region" description="Helical" evidence="1">
    <location>
        <begin position="128"/>
        <end position="150"/>
    </location>
</feature>
<keyword evidence="1" id="KW-0472">Membrane</keyword>
<dbReference type="Proteomes" id="UP000007934">
    <property type="component" value="Chromosome"/>
</dbReference>
<accession>E7ACH3</accession>
<reference evidence="2 3" key="1">
    <citation type="journal article" date="2011" name="Genome Biol. Evol.">
        <title>Comparative whole genome sequence analysis of the carcinogenic bacterial model pathogen Helicobacter felis.</title>
        <authorList>
            <person name="Arnold I.C."/>
            <person name="Zigova Z."/>
            <person name="Holden M."/>
            <person name="Lawley T.D."/>
            <person name="Rad R."/>
            <person name="Dougan G."/>
            <person name="Falkow S."/>
            <person name="Bentley S.D."/>
            <person name="Muller A."/>
        </authorList>
    </citation>
    <scope>NUCLEOTIDE SEQUENCE [LARGE SCALE GENOMIC DNA]</scope>
    <source>
        <strain evidence="3">ATCC 49179 / CCUG 28539 / NCTC 12436 / CS1</strain>
    </source>
</reference>
<dbReference type="KEGG" id="hfe:HFELIS_01180"/>